<evidence type="ECO:0000313" key="13">
    <source>
        <dbReference type="Proteomes" id="UP000571950"/>
    </source>
</evidence>
<dbReference type="InterPro" id="IPR001567">
    <property type="entry name" value="Pept_M3A_M3B_dom"/>
</dbReference>
<evidence type="ECO:0000256" key="2">
    <source>
        <dbReference type="ARBA" id="ARBA00022670"/>
    </source>
</evidence>
<dbReference type="AlphaFoldDB" id="A0A7W6BMI0"/>
<dbReference type="CDD" id="cd06456">
    <property type="entry name" value="M3A_DCP"/>
    <property type="match status" value="1"/>
</dbReference>
<comment type="similarity">
    <text evidence="1 9">Belongs to the peptidase M3 family.</text>
</comment>
<dbReference type="SUPFAM" id="SSF55486">
    <property type="entry name" value="Metalloproteases ('zincins'), catalytic domain"/>
    <property type="match status" value="1"/>
</dbReference>
<evidence type="ECO:0000256" key="7">
    <source>
        <dbReference type="ARBA" id="ARBA00024603"/>
    </source>
</evidence>
<keyword evidence="3 9" id="KW-0479">Metal-binding</keyword>
<dbReference type="InterPro" id="IPR045090">
    <property type="entry name" value="Pept_M3A_M3B"/>
</dbReference>
<name>A0A7W6BMI0_9SPHN</name>
<keyword evidence="6 9" id="KW-0482">Metalloprotease</keyword>
<feature type="domain" description="Peptidase M3A/M3B catalytic" evidence="10">
    <location>
        <begin position="223"/>
        <end position="672"/>
    </location>
</feature>
<dbReference type="FunFam" id="3.40.390.10:FF:000009">
    <property type="entry name" value="Oligopeptidase A"/>
    <property type="match status" value="1"/>
</dbReference>
<dbReference type="InterPro" id="IPR024077">
    <property type="entry name" value="Neurolysin/TOP_dom2"/>
</dbReference>
<dbReference type="Pfam" id="PF19310">
    <property type="entry name" value="TOP_N"/>
    <property type="match status" value="1"/>
</dbReference>
<comment type="cofactor">
    <cofactor evidence="9">
        <name>Zn(2+)</name>
        <dbReference type="ChEBI" id="CHEBI:29105"/>
    </cofactor>
    <text evidence="9">Binds 1 zinc ion.</text>
</comment>
<dbReference type="GO" id="GO:0005829">
    <property type="term" value="C:cytosol"/>
    <property type="evidence" value="ECO:0007669"/>
    <property type="project" value="UniProtKB-ARBA"/>
</dbReference>
<keyword evidence="13" id="KW-1185">Reference proteome</keyword>
<evidence type="ECO:0000259" key="11">
    <source>
        <dbReference type="Pfam" id="PF19310"/>
    </source>
</evidence>
<evidence type="ECO:0000256" key="4">
    <source>
        <dbReference type="ARBA" id="ARBA00022801"/>
    </source>
</evidence>
<evidence type="ECO:0000256" key="6">
    <source>
        <dbReference type="ARBA" id="ARBA00023049"/>
    </source>
</evidence>
<dbReference type="PANTHER" id="PTHR43660">
    <property type="entry name" value="DIPEPTIDYL CARBOXYPEPTIDASE"/>
    <property type="match status" value="1"/>
</dbReference>
<protein>
    <recommendedName>
        <fullName evidence="8">oligopeptidase A</fullName>
        <ecNumber evidence="8">3.4.24.70</ecNumber>
    </recommendedName>
</protein>
<dbReference type="Gene3D" id="3.40.390.10">
    <property type="entry name" value="Collagenase (Catalytic Domain)"/>
    <property type="match status" value="1"/>
</dbReference>
<dbReference type="EC" id="3.4.24.70" evidence="8"/>
<dbReference type="GO" id="GO:0006508">
    <property type="term" value="P:proteolysis"/>
    <property type="evidence" value="ECO:0007669"/>
    <property type="project" value="UniProtKB-KW"/>
</dbReference>
<sequence length="674" mass="74867">MTNPLLDAIALPRFSEISPDLIAPALDEAIHAHEEAVAAVTQARPRDFAEAWLPLERADRVLDALWSTVSHLHAVADTPELRAAHAEGQARLVENAMKVAQNHDLYEVLDGLSAVPGFDALPEADRAAVAHAIRDFRLAGVALPPEKRARFAEISVELSGLSNDFASAVLDATDAWEEHVTDEALLAGISDADKAMFADAARARDLDGWLVTLQYPSVTAILTFAEDRGLRARVYEAFNTRASDRGPHAGRFDNSARIARILELRRESAALLGFAGPVEWLLATRMANSADEVLHFLRDLAARAKPFAEREMRELRDFAAVELGLEDLQPWDVGFAANRLRQARYAVDEQAIRAYFPVDRVMEGWQTLLRRLFGIRLAERDDVQLYHPDARYCDVVDEDGSTFAGLYLDLHARPGKRGGAWMAQARPRLHDGGVIGVPVAYLVCNFSPRGGETPSLLSHGDVTTLLHETGHCLHHLFTRVDRPSIAGTNGFEWDAVELPSQLMEDFAWDRDVLTAMSGHYRTGEALPVEQFNRLVAARHFQSGMFIVRQIEFGLFDMLLHMGTLGDDPVPVMQAVREEVAVIHPPEWNRFSHSFSHIFAGGYAAGYYSYLWAEVLAADAFERFAEEGLVDRATGDLLREEILSRGATRPAAESFRAFRGRDADPEAMLRRRGLM</sequence>
<keyword evidence="5 9" id="KW-0862">Zinc</keyword>
<evidence type="ECO:0000256" key="5">
    <source>
        <dbReference type="ARBA" id="ARBA00022833"/>
    </source>
</evidence>
<proteinExistence type="inferred from homology"/>
<evidence type="ECO:0000259" key="10">
    <source>
        <dbReference type="Pfam" id="PF01432"/>
    </source>
</evidence>
<evidence type="ECO:0000256" key="1">
    <source>
        <dbReference type="ARBA" id="ARBA00006040"/>
    </source>
</evidence>
<dbReference type="PANTHER" id="PTHR43660:SF1">
    <property type="entry name" value="DIPEPTIDYL CARBOXYPEPTIDASE"/>
    <property type="match status" value="1"/>
</dbReference>
<feature type="domain" description="Oligopeptidase A N-terminal" evidence="11">
    <location>
        <begin position="35"/>
        <end position="148"/>
    </location>
</feature>
<organism evidence="12 13">
    <name type="scientific">Sphingobium jiangsuense</name>
    <dbReference type="NCBI Taxonomy" id="870476"/>
    <lineage>
        <taxon>Bacteria</taxon>
        <taxon>Pseudomonadati</taxon>
        <taxon>Pseudomonadota</taxon>
        <taxon>Alphaproteobacteria</taxon>
        <taxon>Sphingomonadales</taxon>
        <taxon>Sphingomonadaceae</taxon>
        <taxon>Sphingobium</taxon>
    </lineage>
</organism>
<reference evidence="12 13" key="1">
    <citation type="submission" date="2020-08" db="EMBL/GenBank/DDBJ databases">
        <title>Genomic Encyclopedia of Type Strains, Phase IV (KMG-IV): sequencing the most valuable type-strain genomes for metagenomic binning, comparative biology and taxonomic classification.</title>
        <authorList>
            <person name="Goeker M."/>
        </authorList>
    </citation>
    <scope>NUCLEOTIDE SEQUENCE [LARGE SCALE GENOMIC DNA]</scope>
    <source>
        <strain evidence="12 13">DSM 26189</strain>
    </source>
</reference>
<comment type="caution">
    <text evidence="12">The sequence shown here is derived from an EMBL/GenBank/DDBJ whole genome shotgun (WGS) entry which is preliminary data.</text>
</comment>
<dbReference type="Gene3D" id="1.10.1370.40">
    <property type="match status" value="1"/>
</dbReference>
<evidence type="ECO:0000313" key="12">
    <source>
        <dbReference type="EMBL" id="MBB3927666.1"/>
    </source>
</evidence>
<evidence type="ECO:0000256" key="3">
    <source>
        <dbReference type="ARBA" id="ARBA00022723"/>
    </source>
</evidence>
<evidence type="ECO:0000256" key="8">
    <source>
        <dbReference type="ARBA" id="ARBA00026100"/>
    </source>
</evidence>
<dbReference type="InterPro" id="IPR034005">
    <property type="entry name" value="M3A_DCP"/>
</dbReference>
<dbReference type="Gene3D" id="1.10.1370.10">
    <property type="entry name" value="Neurolysin, domain 3"/>
    <property type="match status" value="1"/>
</dbReference>
<accession>A0A7W6BMI0</accession>
<dbReference type="GO" id="GO:0004222">
    <property type="term" value="F:metalloendopeptidase activity"/>
    <property type="evidence" value="ECO:0007669"/>
    <property type="project" value="UniProtKB-EC"/>
</dbReference>
<dbReference type="Pfam" id="PF01432">
    <property type="entry name" value="Peptidase_M3"/>
    <property type="match status" value="1"/>
</dbReference>
<dbReference type="GO" id="GO:0046872">
    <property type="term" value="F:metal ion binding"/>
    <property type="evidence" value="ECO:0007669"/>
    <property type="project" value="UniProtKB-UniRule"/>
</dbReference>
<keyword evidence="2 9" id="KW-0645">Protease</keyword>
<keyword evidence="4 9" id="KW-0378">Hydrolase</keyword>
<dbReference type="EMBL" id="JACIDT010000014">
    <property type="protein sequence ID" value="MBB3927666.1"/>
    <property type="molecule type" value="Genomic_DNA"/>
</dbReference>
<dbReference type="InterPro" id="IPR045666">
    <property type="entry name" value="OpdA_N"/>
</dbReference>
<dbReference type="InterPro" id="IPR024079">
    <property type="entry name" value="MetalloPept_cat_dom_sf"/>
</dbReference>
<dbReference type="Proteomes" id="UP000571950">
    <property type="component" value="Unassembled WGS sequence"/>
</dbReference>
<evidence type="ECO:0000256" key="9">
    <source>
        <dbReference type="RuleBase" id="RU003435"/>
    </source>
</evidence>
<gene>
    <name evidence="12" type="ORF">GGR43_003399</name>
</gene>
<comment type="catalytic activity">
    <reaction evidence="7">
        <text>Hydrolysis of oligopeptides, with broad specificity. Gly or Ala commonly occur as P1 or P1' residues, but more distant residues are also important, as is shown by the fact that Z-Gly-Pro-Gly-|-Gly-Pro-Ala is cleaved, but not Z-(Gly)(5).</text>
        <dbReference type="EC" id="3.4.24.70"/>
    </reaction>
</comment>